<proteinExistence type="inferred from homology"/>
<evidence type="ECO:0000256" key="2">
    <source>
        <dbReference type="ARBA" id="ARBA00022448"/>
    </source>
</evidence>
<dbReference type="CDD" id="cd06261">
    <property type="entry name" value="TM_PBP2"/>
    <property type="match status" value="1"/>
</dbReference>
<dbReference type="PROSITE" id="PS50928">
    <property type="entry name" value="ABC_TM1"/>
    <property type="match status" value="1"/>
</dbReference>
<keyword evidence="11" id="KW-1185">Reference proteome</keyword>
<dbReference type="Proteomes" id="UP000559182">
    <property type="component" value="Unassembled WGS sequence"/>
</dbReference>
<dbReference type="SUPFAM" id="SSF161098">
    <property type="entry name" value="MetI-like"/>
    <property type="match status" value="1"/>
</dbReference>
<evidence type="ECO:0000256" key="8">
    <source>
        <dbReference type="SAM" id="MobiDB-lite"/>
    </source>
</evidence>
<dbReference type="PANTHER" id="PTHR43744:SF8">
    <property type="entry name" value="SN-GLYCEROL-3-PHOSPHATE TRANSPORT SYSTEM PERMEASE PROTEIN UGPE"/>
    <property type="match status" value="1"/>
</dbReference>
<dbReference type="GO" id="GO:0005886">
    <property type="term" value="C:plasma membrane"/>
    <property type="evidence" value="ECO:0007669"/>
    <property type="project" value="UniProtKB-SubCell"/>
</dbReference>
<gene>
    <name evidence="10" type="ORF">FHU39_002398</name>
</gene>
<comment type="similarity">
    <text evidence="7">Belongs to the binding-protein-dependent transport system permease family.</text>
</comment>
<accession>A0A839N8T2</accession>
<evidence type="ECO:0000313" key="11">
    <source>
        <dbReference type="Proteomes" id="UP000559182"/>
    </source>
</evidence>
<dbReference type="EMBL" id="JACHVQ010000001">
    <property type="protein sequence ID" value="MBB2892414.1"/>
    <property type="molecule type" value="Genomic_DNA"/>
</dbReference>
<keyword evidence="2 7" id="KW-0813">Transport</keyword>
<evidence type="ECO:0000259" key="9">
    <source>
        <dbReference type="PROSITE" id="PS50928"/>
    </source>
</evidence>
<evidence type="ECO:0000313" key="10">
    <source>
        <dbReference type="EMBL" id="MBB2892414.1"/>
    </source>
</evidence>
<evidence type="ECO:0000256" key="1">
    <source>
        <dbReference type="ARBA" id="ARBA00004651"/>
    </source>
</evidence>
<feature type="transmembrane region" description="Helical" evidence="7">
    <location>
        <begin position="108"/>
        <end position="131"/>
    </location>
</feature>
<comment type="caution">
    <text evidence="10">The sequence shown here is derived from an EMBL/GenBank/DDBJ whole genome shotgun (WGS) entry which is preliminary data.</text>
</comment>
<dbReference type="PANTHER" id="PTHR43744">
    <property type="entry name" value="ABC TRANSPORTER PERMEASE PROTEIN MG189-RELATED-RELATED"/>
    <property type="match status" value="1"/>
</dbReference>
<keyword evidence="5 7" id="KW-1133">Transmembrane helix</keyword>
<feature type="region of interest" description="Disordered" evidence="8">
    <location>
        <begin position="1"/>
        <end position="32"/>
    </location>
</feature>
<keyword evidence="6 7" id="KW-0472">Membrane</keyword>
<dbReference type="AlphaFoldDB" id="A0A839N8T2"/>
<evidence type="ECO:0000256" key="4">
    <source>
        <dbReference type="ARBA" id="ARBA00022692"/>
    </source>
</evidence>
<feature type="transmembrane region" description="Helical" evidence="7">
    <location>
        <begin position="233"/>
        <end position="254"/>
    </location>
</feature>
<keyword evidence="3" id="KW-1003">Cell membrane</keyword>
<dbReference type="Gene3D" id="1.10.3720.10">
    <property type="entry name" value="MetI-like"/>
    <property type="match status" value="1"/>
</dbReference>
<sequence length="315" mass="34703">MSSNINLTKPSGPEPSADASGQPPAPTGRPVTVRRRGSGELAIVICSHIVLIFWALIVILPLVWTFFSSSRSTSEIFKGPWEMPHDFWGNLTSNFSSAWNDSGLGRDLLNTVIVVTIALVLVMALGSMCAYSLSRFPFRGSRFIYYLILAGNTFPIFLAIVPLFFVLKNIGLLNTFPGLILTYVAFAFPFTVFFLYPFFRALPAEIMEAAELDGAGDWRTFIQVMLPMAKPGIAAVAIFNFLGLWNQFLLPVALNTNEKNYVLSQGMYNFVSSAGYEVNYGAMFAGVVITVVPVLIAYILFQRQLQGSLSQGTMK</sequence>
<organism evidence="10 11">
    <name type="scientific">Flexivirga oryzae</name>
    <dbReference type="NCBI Taxonomy" id="1794944"/>
    <lineage>
        <taxon>Bacteria</taxon>
        <taxon>Bacillati</taxon>
        <taxon>Actinomycetota</taxon>
        <taxon>Actinomycetes</taxon>
        <taxon>Micrococcales</taxon>
        <taxon>Dermacoccaceae</taxon>
        <taxon>Flexivirga</taxon>
    </lineage>
</organism>
<dbReference type="InterPro" id="IPR035906">
    <property type="entry name" value="MetI-like_sf"/>
</dbReference>
<dbReference type="GO" id="GO:0055085">
    <property type="term" value="P:transmembrane transport"/>
    <property type="evidence" value="ECO:0007669"/>
    <property type="project" value="InterPro"/>
</dbReference>
<evidence type="ECO:0000256" key="7">
    <source>
        <dbReference type="RuleBase" id="RU363032"/>
    </source>
</evidence>
<dbReference type="Pfam" id="PF00528">
    <property type="entry name" value="BPD_transp_1"/>
    <property type="match status" value="1"/>
</dbReference>
<comment type="subcellular location">
    <subcellularLocation>
        <location evidence="1 7">Cell membrane</location>
        <topology evidence="1 7">Multi-pass membrane protein</topology>
    </subcellularLocation>
</comment>
<evidence type="ECO:0000256" key="5">
    <source>
        <dbReference type="ARBA" id="ARBA00022989"/>
    </source>
</evidence>
<feature type="domain" description="ABC transmembrane type-1" evidence="9">
    <location>
        <begin position="108"/>
        <end position="301"/>
    </location>
</feature>
<feature type="transmembrane region" description="Helical" evidence="7">
    <location>
        <begin position="280"/>
        <end position="301"/>
    </location>
</feature>
<evidence type="ECO:0000256" key="6">
    <source>
        <dbReference type="ARBA" id="ARBA00023136"/>
    </source>
</evidence>
<evidence type="ECO:0000256" key="3">
    <source>
        <dbReference type="ARBA" id="ARBA00022475"/>
    </source>
</evidence>
<protein>
    <submittedName>
        <fullName evidence="10">N-acetylglucosamine transport system permease protein</fullName>
    </submittedName>
</protein>
<feature type="transmembrane region" description="Helical" evidence="7">
    <location>
        <begin position="143"/>
        <end position="167"/>
    </location>
</feature>
<keyword evidence="4 7" id="KW-0812">Transmembrane</keyword>
<reference evidence="10 11" key="1">
    <citation type="submission" date="2020-08" db="EMBL/GenBank/DDBJ databases">
        <title>Sequencing the genomes of 1000 actinobacteria strains.</title>
        <authorList>
            <person name="Klenk H.-P."/>
        </authorList>
    </citation>
    <scope>NUCLEOTIDE SEQUENCE [LARGE SCALE GENOMIC DNA]</scope>
    <source>
        <strain evidence="10 11">DSM 105369</strain>
    </source>
</reference>
<feature type="transmembrane region" description="Helical" evidence="7">
    <location>
        <begin position="179"/>
        <end position="199"/>
    </location>
</feature>
<feature type="transmembrane region" description="Helical" evidence="7">
    <location>
        <begin position="41"/>
        <end position="67"/>
    </location>
</feature>
<name>A0A839N8T2_9MICO</name>
<dbReference type="InterPro" id="IPR000515">
    <property type="entry name" value="MetI-like"/>
</dbReference>